<evidence type="ECO:0000256" key="2">
    <source>
        <dbReference type="ARBA" id="ARBA00009130"/>
    </source>
</evidence>
<dbReference type="Gene3D" id="3.50.50.60">
    <property type="entry name" value="FAD/NAD(P)-binding domain"/>
    <property type="match status" value="2"/>
</dbReference>
<dbReference type="SUPFAM" id="SSF52821">
    <property type="entry name" value="Rhodanese/Cell cycle control phosphatase"/>
    <property type="match status" value="1"/>
</dbReference>
<dbReference type="InterPro" id="IPR036873">
    <property type="entry name" value="Rhodanese-like_dom_sf"/>
</dbReference>
<dbReference type="PANTHER" id="PTHR43429:SF1">
    <property type="entry name" value="NAD(P)H SULFUR OXIDOREDUCTASE (COA-DEPENDENT)"/>
    <property type="match status" value="1"/>
</dbReference>
<evidence type="ECO:0000256" key="3">
    <source>
        <dbReference type="ARBA" id="ARBA00022630"/>
    </source>
</evidence>
<proteinExistence type="inferred from homology"/>
<comment type="cofactor">
    <cofactor evidence="1">
        <name>FAD</name>
        <dbReference type="ChEBI" id="CHEBI:57692"/>
    </cofactor>
</comment>
<keyword evidence="3" id="KW-0285">Flavoprotein</keyword>
<dbReference type="InterPro" id="IPR036188">
    <property type="entry name" value="FAD/NAD-bd_sf"/>
</dbReference>
<evidence type="ECO:0000256" key="5">
    <source>
        <dbReference type="ARBA" id="ARBA00023002"/>
    </source>
</evidence>
<organism evidence="8 9">
    <name type="scientific">Clostridium gasigenes</name>
    <dbReference type="NCBI Taxonomy" id="94869"/>
    <lineage>
        <taxon>Bacteria</taxon>
        <taxon>Bacillati</taxon>
        <taxon>Bacillota</taxon>
        <taxon>Clostridia</taxon>
        <taxon>Eubacteriales</taxon>
        <taxon>Clostridiaceae</taxon>
        <taxon>Clostridium</taxon>
    </lineage>
</organism>
<dbReference type="Gene3D" id="3.40.250.10">
    <property type="entry name" value="Rhodanese-like domain"/>
    <property type="match status" value="1"/>
</dbReference>
<accession>A0A7X0S991</accession>
<dbReference type="PRINTS" id="PR00411">
    <property type="entry name" value="PNDRDTASEI"/>
</dbReference>
<evidence type="ECO:0000259" key="7">
    <source>
        <dbReference type="PROSITE" id="PS50206"/>
    </source>
</evidence>
<dbReference type="RefSeq" id="WP_185163234.1">
    <property type="nucleotide sequence ID" value="NZ_JACKWY010000001.1"/>
</dbReference>
<dbReference type="Pfam" id="PF02852">
    <property type="entry name" value="Pyr_redox_dim"/>
    <property type="match status" value="1"/>
</dbReference>
<dbReference type="InterPro" id="IPR001763">
    <property type="entry name" value="Rhodanese-like_dom"/>
</dbReference>
<dbReference type="InterPro" id="IPR004099">
    <property type="entry name" value="Pyr_nucl-diS_OxRdtase_dimer"/>
</dbReference>
<dbReference type="AlphaFoldDB" id="A0A7X0S991"/>
<reference evidence="8 9" key="1">
    <citation type="submission" date="2020-08" db="EMBL/GenBank/DDBJ databases">
        <title>Clostridia isolated from Swiss meat.</title>
        <authorList>
            <person name="Wambui J."/>
            <person name="Stevens M.J.A."/>
            <person name="Stephan R."/>
        </authorList>
    </citation>
    <scope>NUCLEOTIDE SEQUENCE [LARGE SCALE GENOMIC DNA]</scope>
    <source>
        <strain evidence="8 9">CM001</strain>
    </source>
</reference>
<keyword evidence="5" id="KW-0560">Oxidoreductase</keyword>
<evidence type="ECO:0000256" key="6">
    <source>
        <dbReference type="ARBA" id="ARBA00023284"/>
    </source>
</evidence>
<gene>
    <name evidence="8" type="ORF">H7E68_01530</name>
</gene>
<dbReference type="Proteomes" id="UP000585258">
    <property type="component" value="Unassembled WGS sequence"/>
</dbReference>
<evidence type="ECO:0000256" key="1">
    <source>
        <dbReference type="ARBA" id="ARBA00001974"/>
    </source>
</evidence>
<dbReference type="PRINTS" id="PR00368">
    <property type="entry name" value="FADPNR"/>
</dbReference>
<dbReference type="Pfam" id="PF00581">
    <property type="entry name" value="Rhodanese"/>
    <property type="match status" value="1"/>
</dbReference>
<keyword evidence="6" id="KW-0676">Redox-active center</keyword>
<dbReference type="SUPFAM" id="SSF55424">
    <property type="entry name" value="FAD/NAD-linked reductases, dimerisation (C-terminal) domain"/>
    <property type="match status" value="1"/>
</dbReference>
<protein>
    <submittedName>
        <fullName evidence="8">FAD-dependent oxidoreductase</fullName>
    </submittedName>
</protein>
<dbReference type="SUPFAM" id="SSF51905">
    <property type="entry name" value="FAD/NAD(P)-binding domain"/>
    <property type="match status" value="1"/>
</dbReference>
<dbReference type="PROSITE" id="PS50206">
    <property type="entry name" value="RHODANESE_3"/>
    <property type="match status" value="1"/>
</dbReference>
<dbReference type="InterPro" id="IPR050260">
    <property type="entry name" value="FAD-bd_OxRdtase"/>
</dbReference>
<dbReference type="InterPro" id="IPR023753">
    <property type="entry name" value="FAD/NAD-binding_dom"/>
</dbReference>
<dbReference type="GO" id="GO:0016491">
    <property type="term" value="F:oxidoreductase activity"/>
    <property type="evidence" value="ECO:0007669"/>
    <property type="project" value="UniProtKB-KW"/>
</dbReference>
<dbReference type="PANTHER" id="PTHR43429">
    <property type="entry name" value="PYRIDINE NUCLEOTIDE-DISULFIDE OXIDOREDUCTASE DOMAIN-CONTAINING"/>
    <property type="match status" value="1"/>
</dbReference>
<dbReference type="EMBL" id="JACKWY010000001">
    <property type="protein sequence ID" value="MBB6713413.1"/>
    <property type="molecule type" value="Genomic_DNA"/>
</dbReference>
<comment type="caution">
    <text evidence="8">The sequence shown here is derived from an EMBL/GenBank/DDBJ whole genome shotgun (WGS) entry which is preliminary data.</text>
</comment>
<dbReference type="InterPro" id="IPR016156">
    <property type="entry name" value="FAD/NAD-linked_Rdtase_dimer_sf"/>
</dbReference>
<name>A0A7X0S991_9CLOT</name>
<evidence type="ECO:0000313" key="8">
    <source>
        <dbReference type="EMBL" id="MBB6713413.1"/>
    </source>
</evidence>
<comment type="similarity">
    <text evidence="2">Belongs to the class-III pyridine nucleotide-disulfide oxidoreductase family.</text>
</comment>
<dbReference type="Pfam" id="PF07992">
    <property type="entry name" value="Pyr_redox_2"/>
    <property type="match status" value="1"/>
</dbReference>
<keyword evidence="4" id="KW-0274">FAD</keyword>
<evidence type="ECO:0000313" key="9">
    <source>
        <dbReference type="Proteomes" id="UP000585258"/>
    </source>
</evidence>
<dbReference type="SMART" id="SM00450">
    <property type="entry name" value="RHOD"/>
    <property type="match status" value="1"/>
</dbReference>
<evidence type="ECO:0000256" key="4">
    <source>
        <dbReference type="ARBA" id="ARBA00022827"/>
    </source>
</evidence>
<feature type="domain" description="Rhodanese" evidence="7">
    <location>
        <begin position="461"/>
        <end position="544"/>
    </location>
</feature>
<sequence length="545" mass="60088">MRILVIGAVAAGTSAAAKARRNNDDAEIVIYERDNDISYSGCGLPYYIGGEIEDIGELTPRDSKFFKKKYNVNVLTGHEVLNINANTKELTVKNLNTQEIFVDKYDKLILGTGATPFMPNIKGIKNENVFFLRNVQSARNIRGFIENNKPKHAVIVGTGFIGFEMLENLMDTGVNVTIVEKQGKITPNLDEDMATFLEKALIKKNISIIKNASIIDILKDKVVLGDGKEIKHDMVIMATGVKPNVSLAKEAGVEIGITGAIKVDTSMKTNIADIYACGDCIETFSSITEKAVYRPLGSTANKTGRIAGDVVTGGKLRYRGNLSTGIFKLFDMTIGTTGLSEKEALEEGYEIVMCHNIKPDKPSYFKGKEMVIKAIADKKTEKILGVQIVGYEGVDKRLDVFVTLITYGAKVDELFHLDLAYAPPFSTTKDPVHYTGMILDNALNNNRPIITSKEAQRLIDKGENIQVIDARVSKQYDENHVYTAINIPHSKLRNELKTLDKNVLTVTYCNKGVTGNATQNILINHGFKNVCNLSGGHKFYKSTKK</sequence>